<dbReference type="KEGG" id="clup:CLUP02_18372"/>
<proteinExistence type="predicted"/>
<name>A0A9Q8SGA6_9PEZI</name>
<gene>
    <name evidence="1" type="ORF">CLUP02_18372</name>
</gene>
<dbReference type="EMBL" id="CP019473">
    <property type="protein sequence ID" value="UQC76857.1"/>
    <property type="molecule type" value="Genomic_DNA"/>
</dbReference>
<dbReference type="AlphaFoldDB" id="A0A9Q8SGA6"/>
<organism evidence="1 2">
    <name type="scientific">Colletotrichum lupini</name>
    <dbReference type="NCBI Taxonomy" id="145971"/>
    <lineage>
        <taxon>Eukaryota</taxon>
        <taxon>Fungi</taxon>
        <taxon>Dikarya</taxon>
        <taxon>Ascomycota</taxon>
        <taxon>Pezizomycotina</taxon>
        <taxon>Sordariomycetes</taxon>
        <taxon>Hypocreomycetidae</taxon>
        <taxon>Glomerellales</taxon>
        <taxon>Glomerellaceae</taxon>
        <taxon>Colletotrichum</taxon>
        <taxon>Colletotrichum acutatum species complex</taxon>
    </lineage>
</organism>
<keyword evidence="2" id="KW-1185">Reference proteome</keyword>
<accession>A0A9Q8SGA6</accession>
<protein>
    <submittedName>
        <fullName evidence="1">Uncharacterized protein</fullName>
    </submittedName>
</protein>
<evidence type="ECO:0000313" key="2">
    <source>
        <dbReference type="Proteomes" id="UP000830671"/>
    </source>
</evidence>
<evidence type="ECO:0000313" key="1">
    <source>
        <dbReference type="EMBL" id="UQC76857.1"/>
    </source>
</evidence>
<dbReference type="GeneID" id="73352284"/>
<dbReference type="Proteomes" id="UP000830671">
    <property type="component" value="Chromosome 11"/>
</dbReference>
<sequence length="142" mass="16280">MNLFEVILLRGNHNDWNIFRIFGYDSKKFLSRFLHWALIVDFETKPDAVLELATTGGEGMEILPDSMKTLVNLSIPLFFSQKLPHSLELSGSSGFKAPRIVYDEIRPSRPSEFILDIMLTSNVIRAFGHLFTIRHAKDLIDQ</sequence>
<reference evidence="1" key="1">
    <citation type="journal article" date="2021" name="Mol. Plant Microbe Interact.">
        <title>Complete Genome Sequence of the Plant-Pathogenic Fungus Colletotrichum lupini.</title>
        <authorList>
            <person name="Baroncelli R."/>
            <person name="Pensec F."/>
            <person name="Da Lio D."/>
            <person name="Boufleur T."/>
            <person name="Vicente I."/>
            <person name="Sarrocco S."/>
            <person name="Picot A."/>
            <person name="Baraldi E."/>
            <person name="Sukno S."/>
            <person name="Thon M."/>
            <person name="Le Floch G."/>
        </authorList>
    </citation>
    <scope>NUCLEOTIDE SEQUENCE</scope>
    <source>
        <strain evidence="1">IMI 504893</strain>
    </source>
</reference>
<dbReference type="RefSeq" id="XP_049138498.1">
    <property type="nucleotide sequence ID" value="XM_049297274.1"/>
</dbReference>